<gene>
    <name evidence="2" type="ORF">ACFQZ8_11345</name>
</gene>
<feature type="region of interest" description="Disordered" evidence="1">
    <location>
        <begin position="1"/>
        <end position="27"/>
    </location>
</feature>
<evidence type="ECO:0000313" key="3">
    <source>
        <dbReference type="Proteomes" id="UP001597053"/>
    </source>
</evidence>
<proteinExistence type="predicted"/>
<feature type="region of interest" description="Disordered" evidence="1">
    <location>
        <begin position="47"/>
        <end position="85"/>
    </location>
</feature>
<organism evidence="2 3">
    <name type="scientific">Micromonospora azadirachtae</name>
    <dbReference type="NCBI Taxonomy" id="1970735"/>
    <lineage>
        <taxon>Bacteria</taxon>
        <taxon>Bacillati</taxon>
        <taxon>Actinomycetota</taxon>
        <taxon>Actinomycetes</taxon>
        <taxon>Micromonosporales</taxon>
        <taxon>Micromonosporaceae</taxon>
        <taxon>Micromonospora</taxon>
    </lineage>
</organism>
<dbReference type="Proteomes" id="UP001597053">
    <property type="component" value="Unassembled WGS sequence"/>
</dbReference>
<comment type="caution">
    <text evidence="2">The sequence shown here is derived from an EMBL/GenBank/DDBJ whole genome shotgun (WGS) entry which is preliminary data.</text>
</comment>
<reference evidence="3" key="1">
    <citation type="journal article" date="2019" name="Int. J. Syst. Evol. Microbiol.">
        <title>The Global Catalogue of Microorganisms (GCM) 10K type strain sequencing project: providing services to taxonomists for standard genome sequencing and annotation.</title>
        <authorList>
            <consortium name="The Broad Institute Genomics Platform"/>
            <consortium name="The Broad Institute Genome Sequencing Center for Infectious Disease"/>
            <person name="Wu L."/>
            <person name="Ma J."/>
        </authorList>
    </citation>
    <scope>NUCLEOTIDE SEQUENCE [LARGE SCALE GENOMIC DNA]</scope>
    <source>
        <strain evidence="3">JCM 32148</strain>
    </source>
</reference>
<protein>
    <submittedName>
        <fullName evidence="2">Uncharacterized protein</fullName>
    </submittedName>
</protein>
<feature type="non-terminal residue" evidence="2">
    <location>
        <position position="1"/>
    </location>
</feature>
<keyword evidence="3" id="KW-1185">Reference proteome</keyword>
<evidence type="ECO:0000256" key="1">
    <source>
        <dbReference type="SAM" id="MobiDB-lite"/>
    </source>
</evidence>
<sequence>RHLRDPDLPGGARPTDRVPSHRASSPITVRRAGWTDVARAQDRPGFLAAGGTRCRPRTSHPLPDMDTFLWDGDVMPNQPEDRRQQDTERVWNIGARFPAQPPYRGVRACADPDRALGWAELNELPAGASARHGRGGR</sequence>
<evidence type="ECO:0000313" key="2">
    <source>
        <dbReference type="EMBL" id="MFD0784505.1"/>
    </source>
</evidence>
<name>A0ABW3A108_9ACTN</name>
<accession>A0ABW3A108</accession>
<dbReference type="EMBL" id="JBHTHM010000436">
    <property type="protein sequence ID" value="MFD0784505.1"/>
    <property type="molecule type" value="Genomic_DNA"/>
</dbReference>